<proteinExistence type="predicted"/>
<dbReference type="Proteomes" id="UP000182649">
    <property type="component" value="Unassembled WGS sequence"/>
</dbReference>
<dbReference type="AlphaFoldDB" id="A0A1I7I6G0"/>
<name>A0A1I7I6G0_9PROT</name>
<evidence type="ECO:0000313" key="1">
    <source>
        <dbReference type="EMBL" id="SFU68529.1"/>
    </source>
</evidence>
<evidence type="ECO:0000313" key="2">
    <source>
        <dbReference type="Proteomes" id="UP000182649"/>
    </source>
</evidence>
<organism evidence="1 2">
    <name type="scientific">Nitrosospira multiformis</name>
    <dbReference type="NCBI Taxonomy" id="1231"/>
    <lineage>
        <taxon>Bacteria</taxon>
        <taxon>Pseudomonadati</taxon>
        <taxon>Pseudomonadota</taxon>
        <taxon>Betaproteobacteria</taxon>
        <taxon>Nitrosomonadales</taxon>
        <taxon>Nitrosomonadaceae</taxon>
        <taxon>Nitrosospira</taxon>
    </lineage>
</organism>
<dbReference type="RefSeq" id="WP_177219765.1">
    <property type="nucleotide sequence ID" value="NZ_FPBZ01000015.1"/>
</dbReference>
<reference evidence="1 2" key="1">
    <citation type="submission" date="2016-10" db="EMBL/GenBank/DDBJ databases">
        <authorList>
            <person name="de Groot N.N."/>
        </authorList>
    </citation>
    <scope>NUCLEOTIDE SEQUENCE [LARGE SCALE GENOMIC DNA]</scope>
    <source>
        <strain evidence="1 2">Nl14</strain>
    </source>
</reference>
<accession>A0A1I7I6G0</accession>
<protein>
    <submittedName>
        <fullName evidence="1">Uncharacterized protein</fullName>
    </submittedName>
</protein>
<sequence length="58" mass="6974">MRELHPIGTKFKVWAKIKNTQDAPHLYTSWQWKYEIVSDEDVQAFINAKQWGIRKDNL</sequence>
<gene>
    <name evidence="1" type="ORF">SAMN05216417_11511</name>
</gene>
<dbReference type="EMBL" id="FPBZ01000015">
    <property type="protein sequence ID" value="SFU68529.1"/>
    <property type="molecule type" value="Genomic_DNA"/>
</dbReference>